<accession>A0A4Q9MDU6</accession>
<name>A0A4Q9MDU6_9APHY</name>
<dbReference type="EMBL" id="ML143492">
    <property type="protein sequence ID" value="TBU23891.1"/>
    <property type="molecule type" value="Genomic_DNA"/>
</dbReference>
<dbReference type="AlphaFoldDB" id="A0A4Q9MDU6"/>
<sequence>MGCSPAHSTTTRFPTSHDVNRNWQQPTKGVRWADEDQVYEITPNTSPRPAPSAPAQTSWGYGTLLLPSNHVAQYGYSYMVPASVHAPLTLVTRGYMPMIPTISISTSNNWMVSPDRRRTDGTMYGSTVQGVNRPFVPGSPVTALAPPAIHQELQQFSLRWDVRAEEAPPGRFQDFARDPVFVQAVVRSITLRFITPAGFVFRRGVHETSGRSLRVRDILRAIHEALYAPLQLGDHDMLNAALTARGHRRLQRDGQLCMVDLYPVGLGTPPELYFRGVRWSWTGEELVVHLEAPSRIA</sequence>
<reference evidence="2" key="1">
    <citation type="submission" date="2019-01" db="EMBL/GenBank/DDBJ databases">
        <title>Draft genome sequences of three monokaryotic isolates of the white-rot basidiomycete fungus Dichomitus squalens.</title>
        <authorList>
            <consortium name="DOE Joint Genome Institute"/>
            <person name="Lopez S.C."/>
            <person name="Andreopoulos B."/>
            <person name="Pangilinan J."/>
            <person name="Lipzen A."/>
            <person name="Riley R."/>
            <person name="Ahrendt S."/>
            <person name="Ng V."/>
            <person name="Barry K."/>
            <person name="Daum C."/>
            <person name="Grigoriev I.V."/>
            <person name="Hilden K.S."/>
            <person name="Makela M.R."/>
            <person name="de Vries R.P."/>
        </authorList>
    </citation>
    <scope>NUCLEOTIDE SEQUENCE [LARGE SCALE GENOMIC DNA]</scope>
    <source>
        <strain evidence="2">OM18370.1</strain>
    </source>
</reference>
<feature type="compositionally biased region" description="Polar residues" evidence="1">
    <location>
        <begin position="1"/>
        <end position="14"/>
    </location>
</feature>
<dbReference type="Proteomes" id="UP000292957">
    <property type="component" value="Unassembled WGS sequence"/>
</dbReference>
<evidence type="ECO:0000313" key="2">
    <source>
        <dbReference type="EMBL" id="TBU23891.1"/>
    </source>
</evidence>
<evidence type="ECO:0000256" key="1">
    <source>
        <dbReference type="SAM" id="MobiDB-lite"/>
    </source>
</evidence>
<feature type="region of interest" description="Disordered" evidence="1">
    <location>
        <begin position="1"/>
        <end position="22"/>
    </location>
</feature>
<gene>
    <name evidence="2" type="ORF">BD311DRAFT_47681</name>
</gene>
<protein>
    <submittedName>
        <fullName evidence="2">Uncharacterized protein</fullName>
    </submittedName>
</protein>
<proteinExistence type="predicted"/>
<organism evidence="2">
    <name type="scientific">Dichomitus squalens</name>
    <dbReference type="NCBI Taxonomy" id="114155"/>
    <lineage>
        <taxon>Eukaryota</taxon>
        <taxon>Fungi</taxon>
        <taxon>Dikarya</taxon>
        <taxon>Basidiomycota</taxon>
        <taxon>Agaricomycotina</taxon>
        <taxon>Agaricomycetes</taxon>
        <taxon>Polyporales</taxon>
        <taxon>Polyporaceae</taxon>
        <taxon>Dichomitus</taxon>
    </lineage>
</organism>